<feature type="region of interest" description="Disordered" evidence="2">
    <location>
        <begin position="1046"/>
        <end position="1076"/>
    </location>
</feature>
<feature type="domain" description="CCHC-type" evidence="3">
    <location>
        <begin position="1035"/>
        <end position="1050"/>
    </location>
</feature>
<dbReference type="Gene3D" id="4.10.60.10">
    <property type="entry name" value="Zinc finger, CCHC-type"/>
    <property type="match status" value="1"/>
</dbReference>
<dbReference type="EMBL" id="JAFBMS010000040">
    <property type="protein sequence ID" value="KAG9340772.1"/>
    <property type="molecule type" value="Genomic_DNA"/>
</dbReference>
<dbReference type="InterPro" id="IPR057327">
    <property type="entry name" value="Vts1_dom"/>
</dbReference>
<dbReference type="PANTHER" id="PTHR16195">
    <property type="entry name" value="ZINC FINGER CCHC DOMAIN CONTAINING PROTEIN"/>
    <property type="match status" value="1"/>
</dbReference>
<keyword evidence="1" id="KW-0863">Zinc-finger</keyword>
<accession>A0A8T2NT29</accession>
<dbReference type="Proteomes" id="UP000824540">
    <property type="component" value="Unassembled WGS sequence"/>
</dbReference>
<dbReference type="InterPro" id="IPR036871">
    <property type="entry name" value="PX_dom_sf"/>
</dbReference>
<dbReference type="PROSITE" id="PS50158">
    <property type="entry name" value="ZF_CCHC"/>
    <property type="match status" value="1"/>
</dbReference>
<dbReference type="InterPro" id="IPR058599">
    <property type="entry name" value="PHAT_Smg/ZCCHC2-like"/>
</dbReference>
<feature type="region of interest" description="Disordered" evidence="2">
    <location>
        <begin position="586"/>
        <end position="741"/>
    </location>
</feature>
<organism evidence="4 5">
    <name type="scientific">Albula glossodonta</name>
    <name type="common">roundjaw bonefish</name>
    <dbReference type="NCBI Taxonomy" id="121402"/>
    <lineage>
        <taxon>Eukaryota</taxon>
        <taxon>Metazoa</taxon>
        <taxon>Chordata</taxon>
        <taxon>Craniata</taxon>
        <taxon>Vertebrata</taxon>
        <taxon>Euteleostomi</taxon>
        <taxon>Actinopterygii</taxon>
        <taxon>Neopterygii</taxon>
        <taxon>Teleostei</taxon>
        <taxon>Albuliformes</taxon>
        <taxon>Albulidae</taxon>
        <taxon>Albula</taxon>
    </lineage>
</organism>
<dbReference type="SUPFAM" id="SSF57756">
    <property type="entry name" value="Retrovirus zinc finger-like domains"/>
    <property type="match status" value="1"/>
</dbReference>
<dbReference type="Gene3D" id="3.30.1520.10">
    <property type="entry name" value="Phox-like domain"/>
    <property type="match status" value="1"/>
</dbReference>
<feature type="compositionally biased region" description="Polar residues" evidence="2">
    <location>
        <begin position="488"/>
        <end position="505"/>
    </location>
</feature>
<evidence type="ECO:0000259" key="3">
    <source>
        <dbReference type="PROSITE" id="PS50158"/>
    </source>
</evidence>
<feature type="compositionally biased region" description="Low complexity" evidence="2">
    <location>
        <begin position="699"/>
        <end position="712"/>
    </location>
</feature>
<feature type="compositionally biased region" description="Polar residues" evidence="2">
    <location>
        <begin position="586"/>
        <end position="604"/>
    </location>
</feature>
<evidence type="ECO:0000313" key="5">
    <source>
        <dbReference type="Proteomes" id="UP000824540"/>
    </source>
</evidence>
<name>A0A8T2NT29_9TELE</name>
<dbReference type="PANTHER" id="PTHR16195:SF16">
    <property type="entry name" value="ZINC FINGER CCHC DOMAIN-CONTAINING PROTEIN 14"/>
    <property type="match status" value="1"/>
</dbReference>
<sequence length="1076" mass="114483">MVEKRCTVQREGVYRWFSQLNSAQRAEFLCGLLDLCVPIELRFLGSCLEDLARKDYHSLRDAEIKANNPADLANLTNITDEVVRSKLLISLALLNSDNREAAGVLFRTLTHIDSIINNYGLQLNDGQTGDQFLLLFTMASNHPAFSFHQKQVLRQGLLQIQGILQTTCNEHHSGVSSGALATLTSANTVTTYITAATLNSCYAGCPSCHKPTHQEDVAGRGEEGSGLDTFPPIPAHSCQEVPVKVHAGKSNKGPAQHNLLQVSQPRPLMFLVLLLLSVSVICEARWLRLLIFRNCMHRPVNHSFGCASVQSCAAANLGTNIERIELKGLTQKSDKLNEFTFEVLWSDSTASTVTRTAQEVTEFLSKLSQLFPDDGLEKFLPQSPGLDSTLEPDPRCLTTLPPHLLKRDQIRQFFSVTPVTLPPPSANLACSLQYRGANSLPRPVCGVASIQPVIGGHCSLQPYPATPLLPTGAAPIPAPPSSVGEGGTPQTPGRSPAPQTQSGPEQNGILDWLRKLRLHKYYPVFKQLTMEKFLALTEEDLNKYDLTQGAKKKLKTQLELQNREKSEKKYVVSQFPVSCSGVARVTPSSHISPVTPVHTTSNTELRVEVETSPHSFPRDSSSSSGYCSSPSSPMAPLSRDDTFERAKDPHRRPDSGSDLGEKDRSCVLLNHTVPTGPSRPTAQVLPVQNEPSPSPSPYHLPLLSPARILSSPRKPRPPPPPPPPPTPVLSPLCADERAKPLGPSGAVAVRLEGRFPGLSVEVAPPNLQDGSGPAHQGPLTALLSPPGPMVETSMALTTTSNTLHHITHPPLQLQLSPSLPPDPSHRTPHYTHSRPGGFPPSASGVPMATVSSVSMVTVSSIPSATTSSSVPMATVPGNTYCVSSGGAAASGVTTAPPSSSPGPDGAQVSAASVCVCSSCGCSGNCGSYSALPASYAGYFQHPFSGPPVFTLGPLLHLSPLLAGPHPQQHSGSAAPFSYPLVAPPLYSSSLPHETQPGFVLPPMQGFLGGGAGVYQPQGMLGNGGAGHKKAGNVSCYNCGVSGHRAQDCKQPPMDSAQQGTFRLKYAPPSDGQDSGD</sequence>
<dbReference type="InterPro" id="IPR013761">
    <property type="entry name" value="SAM/pointed_sf"/>
</dbReference>
<feature type="compositionally biased region" description="Pro residues" evidence="2">
    <location>
        <begin position="717"/>
        <end position="728"/>
    </location>
</feature>
<dbReference type="Pfam" id="PF00536">
    <property type="entry name" value="SAM_1"/>
    <property type="match status" value="1"/>
</dbReference>
<dbReference type="Pfam" id="PF26034">
    <property type="entry name" value="PHAT_SMAUG"/>
    <property type="match status" value="1"/>
</dbReference>
<proteinExistence type="predicted"/>
<keyword evidence="1" id="KW-0862">Zinc</keyword>
<protein>
    <recommendedName>
        <fullName evidence="3">CCHC-type domain-containing protein</fullName>
    </recommendedName>
</protein>
<keyword evidence="5" id="KW-1185">Reference proteome</keyword>
<evidence type="ECO:0000256" key="1">
    <source>
        <dbReference type="PROSITE-ProRule" id="PRU00047"/>
    </source>
</evidence>
<dbReference type="InterPro" id="IPR036875">
    <property type="entry name" value="Znf_CCHC_sf"/>
</dbReference>
<keyword evidence="1" id="KW-0479">Metal-binding</keyword>
<evidence type="ECO:0000256" key="2">
    <source>
        <dbReference type="SAM" id="MobiDB-lite"/>
    </source>
</evidence>
<feature type="region of interest" description="Disordered" evidence="2">
    <location>
        <begin position="471"/>
        <end position="506"/>
    </location>
</feature>
<dbReference type="InterPro" id="IPR001660">
    <property type="entry name" value="SAM"/>
</dbReference>
<dbReference type="InterPro" id="IPR042344">
    <property type="entry name" value="ZCCHC14"/>
</dbReference>
<dbReference type="Gene3D" id="1.10.150.50">
    <property type="entry name" value="Transcription Factor, Ets-1"/>
    <property type="match status" value="1"/>
</dbReference>
<evidence type="ECO:0000313" key="4">
    <source>
        <dbReference type="EMBL" id="KAG9340772.1"/>
    </source>
</evidence>
<dbReference type="SMART" id="SM00343">
    <property type="entry name" value="ZnF_C2HC"/>
    <property type="match status" value="1"/>
</dbReference>
<gene>
    <name evidence="4" type="ORF">JZ751_020364</name>
</gene>
<dbReference type="GO" id="GO:0008270">
    <property type="term" value="F:zinc ion binding"/>
    <property type="evidence" value="ECO:0007669"/>
    <property type="project" value="UniProtKB-KW"/>
</dbReference>
<dbReference type="InterPro" id="IPR001878">
    <property type="entry name" value="Znf_CCHC"/>
</dbReference>
<dbReference type="SUPFAM" id="SSF64268">
    <property type="entry name" value="PX domain"/>
    <property type="match status" value="1"/>
</dbReference>
<feature type="compositionally biased region" description="Low complexity" evidence="2">
    <location>
        <begin position="620"/>
        <end position="632"/>
    </location>
</feature>
<feature type="compositionally biased region" description="Polar residues" evidence="2">
    <location>
        <begin position="672"/>
        <end position="681"/>
    </location>
</feature>
<dbReference type="GO" id="GO:0003676">
    <property type="term" value="F:nucleic acid binding"/>
    <property type="evidence" value="ECO:0007669"/>
    <property type="project" value="InterPro"/>
</dbReference>
<feature type="compositionally biased region" description="Basic and acidic residues" evidence="2">
    <location>
        <begin position="638"/>
        <end position="665"/>
    </location>
</feature>
<dbReference type="AlphaFoldDB" id="A0A8T2NT29"/>
<dbReference type="OrthoDB" id="6361509at2759"/>
<comment type="caution">
    <text evidence="4">The sequence shown here is derived from an EMBL/GenBank/DDBJ whole genome shotgun (WGS) entry which is preliminary data.</text>
</comment>
<dbReference type="GO" id="GO:0035091">
    <property type="term" value="F:phosphatidylinositol binding"/>
    <property type="evidence" value="ECO:0007669"/>
    <property type="project" value="InterPro"/>
</dbReference>
<dbReference type="Pfam" id="PF25479">
    <property type="entry name" value="Vts1"/>
    <property type="match status" value="1"/>
</dbReference>
<reference evidence="4" key="1">
    <citation type="thesis" date="2021" institute="BYU ScholarsArchive" country="Provo, UT, USA">
        <title>Applications of and Algorithms for Genome Assembly and Genomic Analyses with an Emphasis on Marine Teleosts.</title>
        <authorList>
            <person name="Pickett B.D."/>
        </authorList>
    </citation>
    <scope>NUCLEOTIDE SEQUENCE</scope>
    <source>
        <strain evidence="4">HI-2016</strain>
    </source>
</reference>
<dbReference type="SUPFAM" id="SSF47769">
    <property type="entry name" value="SAM/Pointed domain"/>
    <property type="match status" value="1"/>
</dbReference>
<dbReference type="Pfam" id="PF00098">
    <property type="entry name" value="zf-CCHC"/>
    <property type="match status" value="1"/>
</dbReference>